<dbReference type="EC" id="1.1.1.81" evidence="7"/>
<evidence type="ECO:0000256" key="2">
    <source>
        <dbReference type="ARBA" id="ARBA00023002"/>
    </source>
</evidence>
<name>A0ABZ2ERZ8_9FIRM</name>
<evidence type="ECO:0000259" key="6">
    <source>
        <dbReference type="Pfam" id="PF02826"/>
    </source>
</evidence>
<dbReference type="SUPFAM" id="SSF51735">
    <property type="entry name" value="NAD(P)-binding Rossmann-fold domains"/>
    <property type="match status" value="1"/>
</dbReference>
<keyword evidence="2 4" id="KW-0560">Oxidoreductase</keyword>
<dbReference type="SUPFAM" id="SSF52283">
    <property type="entry name" value="Formate/glycerate dehydrogenase catalytic domain-like"/>
    <property type="match status" value="1"/>
</dbReference>
<evidence type="ECO:0000256" key="3">
    <source>
        <dbReference type="ARBA" id="ARBA00023027"/>
    </source>
</evidence>
<dbReference type="GO" id="GO:0016618">
    <property type="term" value="F:hydroxypyruvate reductase [NAD(P)H] activity"/>
    <property type="evidence" value="ECO:0007669"/>
    <property type="project" value="UniProtKB-EC"/>
</dbReference>
<dbReference type="PANTHER" id="PTHR43333:SF1">
    <property type="entry name" value="D-ISOMER SPECIFIC 2-HYDROXYACID DEHYDROGENASE NAD-BINDING DOMAIN-CONTAINING PROTEIN"/>
    <property type="match status" value="1"/>
</dbReference>
<evidence type="ECO:0000313" key="8">
    <source>
        <dbReference type="Proteomes" id="UP001348492"/>
    </source>
</evidence>
<feature type="domain" description="D-isomer specific 2-hydroxyacid dehydrogenase NAD-binding" evidence="6">
    <location>
        <begin position="107"/>
        <end position="277"/>
    </location>
</feature>
<evidence type="ECO:0000256" key="4">
    <source>
        <dbReference type="RuleBase" id="RU003719"/>
    </source>
</evidence>
<evidence type="ECO:0000259" key="5">
    <source>
        <dbReference type="Pfam" id="PF00389"/>
    </source>
</evidence>
<dbReference type="InterPro" id="IPR006139">
    <property type="entry name" value="D-isomer_2_OHA_DH_cat_dom"/>
</dbReference>
<reference evidence="7 8" key="1">
    <citation type="journal article" date="2023" name="PLoS ONE">
        <title>Genome-based metabolic and phylogenomic analysis of three Terrisporobacter species.</title>
        <authorList>
            <person name="Boer T."/>
            <person name="Bengelsdorf F.R."/>
            <person name="Bomeke M."/>
            <person name="Daniel R."/>
            <person name="Poehlein A."/>
        </authorList>
    </citation>
    <scope>NUCLEOTIDE SEQUENCE [LARGE SCALE GENOMIC DNA]</scope>
    <source>
        <strain evidence="7 8">DSM 1288</strain>
    </source>
</reference>
<keyword evidence="3" id="KW-0520">NAD</keyword>
<dbReference type="Pfam" id="PF02826">
    <property type="entry name" value="2-Hacid_dh_C"/>
    <property type="match status" value="1"/>
</dbReference>
<comment type="similarity">
    <text evidence="1 4">Belongs to the D-isomer specific 2-hydroxyacid dehydrogenase family.</text>
</comment>
<evidence type="ECO:0000256" key="1">
    <source>
        <dbReference type="ARBA" id="ARBA00005854"/>
    </source>
</evidence>
<dbReference type="InterPro" id="IPR006140">
    <property type="entry name" value="D-isomer_DH_NAD-bd"/>
</dbReference>
<accession>A0ABZ2ERZ8</accession>
<sequence>MKLLLTGAVDYTASQLKFLKNMGFKIKFVQDERRKIDFDVSEVEAVVCNGLFLYNDIERFTSLKHIQLTSAGLDRVPLDYINGKKINLYNAKDIYSIPMAEWAVLKVLEIYKSSNFFRKNQENKEWEKKRDLIELTDKVVTIVGCGNVGLEVAKRFKAFGTIVYGVGRRKIESPYIDEGFTLSELEEVLKKSDIVILSIALTESTKYLFNNERFNVMKDDAVLINISRGEVIQERDLEGALDNGKFMGVALDVMEQEPLPRVSKLWENDRVIITPHNSFVSDKCKERLFRSICNNLRSLKEGEMIDAC</sequence>
<proteinExistence type="inferred from homology"/>
<dbReference type="PANTHER" id="PTHR43333">
    <property type="entry name" value="2-HACID_DH_C DOMAIN-CONTAINING PROTEIN"/>
    <property type="match status" value="1"/>
</dbReference>
<organism evidence="7 8">
    <name type="scientific">Terrisporobacter glycolicus ATCC 14880 = DSM 1288</name>
    <dbReference type="NCBI Taxonomy" id="1121315"/>
    <lineage>
        <taxon>Bacteria</taxon>
        <taxon>Bacillati</taxon>
        <taxon>Bacillota</taxon>
        <taxon>Clostridia</taxon>
        <taxon>Peptostreptococcales</taxon>
        <taxon>Peptostreptococcaceae</taxon>
        <taxon>Terrisporobacter</taxon>
    </lineage>
</organism>
<dbReference type="EMBL" id="CP117523">
    <property type="protein sequence ID" value="WWD82571.1"/>
    <property type="molecule type" value="Genomic_DNA"/>
</dbReference>
<dbReference type="Gene3D" id="3.40.50.720">
    <property type="entry name" value="NAD(P)-binding Rossmann-like Domain"/>
    <property type="match status" value="2"/>
</dbReference>
<dbReference type="Proteomes" id="UP001348492">
    <property type="component" value="Chromosome"/>
</dbReference>
<dbReference type="RefSeq" id="WP_018590341.1">
    <property type="nucleotide sequence ID" value="NZ_CP117523.1"/>
</dbReference>
<dbReference type="Pfam" id="PF00389">
    <property type="entry name" value="2-Hacid_dh"/>
    <property type="match status" value="1"/>
</dbReference>
<gene>
    <name evidence="7" type="primary">ghrA</name>
    <name evidence="7" type="ORF">TEGL_09630</name>
</gene>
<dbReference type="InterPro" id="IPR036291">
    <property type="entry name" value="NAD(P)-bd_dom_sf"/>
</dbReference>
<keyword evidence="8" id="KW-1185">Reference proteome</keyword>
<feature type="domain" description="D-isomer specific 2-hydroxyacid dehydrogenase catalytic" evidence="5">
    <location>
        <begin position="12"/>
        <end position="303"/>
    </location>
</feature>
<protein>
    <submittedName>
        <fullName evidence="7">Glyoxylate/hydroxypyruvate reductase A</fullName>
        <ecNumber evidence="7">1.1.1.81</ecNumber>
    </submittedName>
</protein>
<evidence type="ECO:0000313" key="7">
    <source>
        <dbReference type="EMBL" id="WWD82571.1"/>
    </source>
</evidence>